<protein>
    <recommendedName>
        <fullName evidence="6">Secreted protein</fullName>
    </recommendedName>
</protein>
<dbReference type="PROSITE" id="PS51318">
    <property type="entry name" value="TAT"/>
    <property type="match status" value="1"/>
</dbReference>
<keyword evidence="5" id="KW-1185">Reference proteome</keyword>
<feature type="region of interest" description="Disordered" evidence="1">
    <location>
        <begin position="27"/>
        <end position="77"/>
    </location>
</feature>
<feature type="compositionally biased region" description="Low complexity" evidence="1">
    <location>
        <begin position="27"/>
        <end position="47"/>
    </location>
</feature>
<evidence type="ECO:0000259" key="3">
    <source>
        <dbReference type="Pfam" id="PF20736"/>
    </source>
</evidence>
<organism evidence="4 5">
    <name type="scientific">Streptomyces cacaoi</name>
    <dbReference type="NCBI Taxonomy" id="1898"/>
    <lineage>
        <taxon>Bacteria</taxon>
        <taxon>Bacillati</taxon>
        <taxon>Actinomycetota</taxon>
        <taxon>Actinomycetes</taxon>
        <taxon>Kitasatosporales</taxon>
        <taxon>Streptomycetaceae</taxon>
        <taxon>Streptomyces</taxon>
    </lineage>
</organism>
<name>A0A4Y3QSQ8_STRCI</name>
<dbReference type="InterPro" id="IPR012878">
    <property type="entry name" value="Beta-AFase-like_GH127_cat"/>
</dbReference>
<dbReference type="Pfam" id="PF07944">
    <property type="entry name" value="Beta-AFase-like_GH127_cat"/>
    <property type="match status" value="1"/>
</dbReference>
<sequence>MDAKEPSHPLHRRTVVAAAAGLPAAALATGQAAAARNPAPGSGSGEAPEGEGRAGVPPAAAPFPLTDVELRPGPFRDNQERNTAYLRAVDIDRLLHTFRRNVGLPSDARPCGGWEAPDVELRGHSLGHLLSGLALTHAATGEGELREKGARIVRALAECQAHAPEAGYREGYLSAFPESFFDRLENGEKVWAPYYTLHKIMAGLLDQYRLAGDAEALRVLEALADWVDRRTARLGHAHMQRVLETEFGGMNEVLTDLAAVTGKRRRLDVAERFTHEAVLRPLERGADRLDGLHANTQIPKVIGAQRLHEEGRGAAYGRIAENFWHIVTAHHTYVIGGNSNEELFHAPDAIASQLGPTTCENCNSYNMLKLTRLLHFRSPRRTHLLDHYERTLFNQMLGEQDPDSAHGFNLYYTGLQPGAYKAQPDFMGDDPEAYSTDYDNFSCDHGTGMETHAKFADTVFSRAADDSALLVGLFLPARLTWRAHGIVWEQHTRFPDEPGTTLTVRSGSARHALHLRVPCWAEGARVRVNDEPEQPVPAGSWCTVPAREWRAGDRVRMRLPMRLRLEAAPDDPRVRAVCYGPVVLAGQYGPRTGEEEMPMPVLDPASVHAQDGDRLRFTARADGRTVTLLPVARTHHERYVVYWRIP</sequence>
<evidence type="ECO:0008006" key="6">
    <source>
        <dbReference type="Google" id="ProtNLM"/>
    </source>
</evidence>
<reference evidence="4 5" key="1">
    <citation type="submission" date="2019-06" db="EMBL/GenBank/DDBJ databases">
        <title>Whole genome shotgun sequence of Streptomyces cacaoi subsp. cacaoi NBRC 12748.</title>
        <authorList>
            <person name="Hosoyama A."/>
            <person name="Uohara A."/>
            <person name="Ohji S."/>
            <person name="Ichikawa N."/>
        </authorList>
    </citation>
    <scope>NUCLEOTIDE SEQUENCE [LARGE SCALE GENOMIC DNA]</scope>
    <source>
        <strain evidence="4 5">NBRC 12748</strain>
    </source>
</reference>
<dbReference type="EMBL" id="BJMM01000003">
    <property type="protein sequence ID" value="GEB48444.1"/>
    <property type="molecule type" value="Genomic_DNA"/>
</dbReference>
<dbReference type="PANTHER" id="PTHR31151">
    <property type="entry name" value="PROLINE-TRNA LIGASE (DUF1680)"/>
    <property type="match status" value="1"/>
</dbReference>
<comment type="caution">
    <text evidence="4">The sequence shown here is derived from an EMBL/GenBank/DDBJ whole genome shotgun (WGS) entry which is preliminary data.</text>
</comment>
<dbReference type="RefSeq" id="WP_169729681.1">
    <property type="nucleotide sequence ID" value="NZ_BJMM01000003.1"/>
</dbReference>
<dbReference type="Pfam" id="PF20736">
    <property type="entry name" value="Glyco_hydro127M"/>
    <property type="match status" value="1"/>
</dbReference>
<dbReference type="InterPro" id="IPR006311">
    <property type="entry name" value="TAT_signal"/>
</dbReference>
<proteinExistence type="predicted"/>
<dbReference type="PANTHER" id="PTHR31151:SF0">
    <property type="entry name" value="PROLINE-TRNA LIGASE (DUF1680)"/>
    <property type="match status" value="1"/>
</dbReference>
<evidence type="ECO:0000313" key="5">
    <source>
        <dbReference type="Proteomes" id="UP000319210"/>
    </source>
</evidence>
<gene>
    <name evidence="4" type="ORF">SCA03_09950</name>
</gene>
<evidence type="ECO:0000313" key="4">
    <source>
        <dbReference type="EMBL" id="GEB48444.1"/>
    </source>
</evidence>
<dbReference type="Proteomes" id="UP000319210">
    <property type="component" value="Unassembled WGS sequence"/>
</dbReference>
<evidence type="ECO:0000259" key="2">
    <source>
        <dbReference type="Pfam" id="PF07944"/>
    </source>
</evidence>
<feature type="domain" description="Non-reducing end beta-L-arabinofuranosidase-like GH127 catalytic" evidence="2">
    <location>
        <begin position="67"/>
        <end position="457"/>
    </location>
</feature>
<feature type="domain" description="Non-reducing end beta-L-arabinofuranosidase-like GH127 middle" evidence="3">
    <location>
        <begin position="469"/>
        <end position="561"/>
    </location>
</feature>
<dbReference type="SUPFAM" id="SSF48208">
    <property type="entry name" value="Six-hairpin glycosidases"/>
    <property type="match status" value="1"/>
</dbReference>
<evidence type="ECO:0000256" key="1">
    <source>
        <dbReference type="SAM" id="MobiDB-lite"/>
    </source>
</evidence>
<dbReference type="GO" id="GO:0005975">
    <property type="term" value="P:carbohydrate metabolic process"/>
    <property type="evidence" value="ECO:0007669"/>
    <property type="project" value="InterPro"/>
</dbReference>
<accession>A0A4Y3QSQ8</accession>
<dbReference type="InterPro" id="IPR008928">
    <property type="entry name" value="6-hairpin_glycosidase_sf"/>
</dbReference>
<dbReference type="InterPro" id="IPR049046">
    <property type="entry name" value="Beta-AFase-like_GH127_middle"/>
</dbReference>
<dbReference type="AlphaFoldDB" id="A0A4Y3QSQ8"/>